<accession>A0A849P5R4</accession>
<proteinExistence type="predicted"/>
<dbReference type="AlphaFoldDB" id="A0A849P5R4"/>
<comment type="caution">
    <text evidence="1">The sequence shown here is derived from an EMBL/GenBank/DDBJ whole genome shotgun (WGS) entry which is preliminary data.</text>
</comment>
<name>A0A849P5R4_9BURK</name>
<evidence type="ECO:0000313" key="1">
    <source>
        <dbReference type="EMBL" id="NOL51373.1"/>
    </source>
</evidence>
<dbReference type="RefSeq" id="WP_171680056.1">
    <property type="nucleotide sequence ID" value="NZ_JABGBN010000002.1"/>
</dbReference>
<sequence>MQLTTNSKKLIIAIIATTILGVILTAPSTPELPSESVANTSGQSAGQDFLLDPTTVKSLTNLTQNIQLHDLNDTQQYRGYVQGVGYSSYQLLAEQGQKIHFQLEASDNIEMLLYGTNIVPLSNNTEYTIPENGLYDLRILYKPSVELEQAKKSSAPESYRIAFTLKAKAPARPQQ</sequence>
<dbReference type="Gene3D" id="2.60.120.380">
    <property type="match status" value="1"/>
</dbReference>
<reference evidence="1 2" key="1">
    <citation type="submission" date="2020-05" db="EMBL/GenBank/DDBJ databases">
        <authorList>
            <person name="Niu N."/>
        </authorList>
    </citation>
    <scope>NUCLEOTIDE SEQUENCE [LARGE SCALE GENOMIC DNA]</scope>
    <source>
        <strain evidence="1 2">3340-03</strain>
    </source>
</reference>
<organism evidence="1 2">
    <name type="scientific">Pelistega suis</name>
    <dbReference type="NCBI Taxonomy" id="1631957"/>
    <lineage>
        <taxon>Bacteria</taxon>
        <taxon>Pseudomonadati</taxon>
        <taxon>Pseudomonadota</taxon>
        <taxon>Betaproteobacteria</taxon>
        <taxon>Burkholderiales</taxon>
        <taxon>Alcaligenaceae</taxon>
        <taxon>Pelistega</taxon>
    </lineage>
</organism>
<dbReference type="EMBL" id="JABGBN010000002">
    <property type="protein sequence ID" value="NOL51373.1"/>
    <property type="molecule type" value="Genomic_DNA"/>
</dbReference>
<protein>
    <submittedName>
        <fullName evidence="1">Uncharacterized protein</fullName>
    </submittedName>
</protein>
<dbReference type="Proteomes" id="UP000537862">
    <property type="component" value="Unassembled WGS sequence"/>
</dbReference>
<evidence type="ECO:0000313" key="2">
    <source>
        <dbReference type="Proteomes" id="UP000537862"/>
    </source>
</evidence>
<keyword evidence="2" id="KW-1185">Reference proteome</keyword>
<gene>
    <name evidence="1" type="ORF">HKX39_04175</name>
</gene>